<dbReference type="Gene3D" id="3.30.1120.10">
    <property type="match status" value="1"/>
</dbReference>
<proteinExistence type="inferred from homology"/>
<feature type="domain" description="Sulfatase N-terminal" evidence="6">
    <location>
        <begin position="45"/>
        <end position="459"/>
    </location>
</feature>
<dbReference type="RefSeq" id="WP_201082770.1">
    <property type="nucleotide sequence ID" value="NZ_CAJNAS010000002.1"/>
</dbReference>
<name>A0A9N8MSJ7_9BURK</name>
<dbReference type="InterPro" id="IPR000917">
    <property type="entry name" value="Sulfatase_N"/>
</dbReference>
<accession>A0A9N8MSJ7</accession>
<dbReference type="Pfam" id="PF00884">
    <property type="entry name" value="Sulfatase"/>
    <property type="match status" value="1"/>
</dbReference>
<evidence type="ECO:0000259" key="6">
    <source>
        <dbReference type="Pfam" id="PF00884"/>
    </source>
</evidence>
<comment type="similarity">
    <text evidence="1">Belongs to the sulfatase family.</text>
</comment>
<dbReference type="PROSITE" id="PS00523">
    <property type="entry name" value="SULFATASE_1"/>
    <property type="match status" value="1"/>
</dbReference>
<evidence type="ECO:0000256" key="2">
    <source>
        <dbReference type="ARBA" id="ARBA00022723"/>
    </source>
</evidence>
<keyword evidence="3" id="KW-0378">Hydrolase</keyword>
<feature type="compositionally biased region" description="Polar residues" evidence="5">
    <location>
        <begin position="1"/>
        <end position="10"/>
    </location>
</feature>
<protein>
    <recommendedName>
        <fullName evidence="6">Sulfatase N-terminal domain-containing protein</fullName>
    </recommendedName>
</protein>
<dbReference type="Gene3D" id="3.40.720.10">
    <property type="entry name" value="Alkaline Phosphatase, subunit A"/>
    <property type="match status" value="1"/>
</dbReference>
<dbReference type="PANTHER" id="PTHR42693">
    <property type="entry name" value="ARYLSULFATASE FAMILY MEMBER"/>
    <property type="match status" value="1"/>
</dbReference>
<dbReference type="InterPro" id="IPR024607">
    <property type="entry name" value="Sulfatase_CS"/>
</dbReference>
<reference evidence="7" key="1">
    <citation type="submission" date="2021-02" db="EMBL/GenBank/DDBJ databases">
        <authorList>
            <person name="Vanwijnsberghe S."/>
        </authorList>
    </citation>
    <scope>NUCLEOTIDE SEQUENCE</scope>
    <source>
        <strain evidence="7">R-70211</strain>
    </source>
</reference>
<evidence type="ECO:0000313" key="7">
    <source>
        <dbReference type="EMBL" id="CAE6865679.1"/>
    </source>
</evidence>
<dbReference type="Proteomes" id="UP000675121">
    <property type="component" value="Unassembled WGS sequence"/>
</dbReference>
<evidence type="ECO:0000256" key="4">
    <source>
        <dbReference type="ARBA" id="ARBA00022837"/>
    </source>
</evidence>
<feature type="region of interest" description="Disordered" evidence="5">
    <location>
        <begin position="1"/>
        <end position="41"/>
    </location>
</feature>
<sequence>MSEISPSHSLPTGDPGAGFAGHIGRTLADSKPHWPEPRRAAKGSPNVVVVLLDDLGYGDFGCFGGEIDTPNIDRLAGGGLRFTNYTTVPMCTPARAALLTGKNPHSVGCGWLTHNMPGYPGYRGGEISKDAPTIPELLRTQGWSTMAVGKWHNTYDRNLHAAGDRSSWPLQRGFDRFYGFLAAETSYFHPDRMVEGNQLAMVDSYPEGYFATDDHTNRAIGWLAEHRGSAPDKPFFLYLAYQAPHTPLHAKPADLEKYRGRFDAGWDVIRRQRFERQRKMGLIEPNAELPPRNPGVPAWEELTAEQRALFARYMEVYAALVDNVDQNVGKVLRFLEASGQLDNTLILVTSDNGANSIGGPTGVANLQDRRQGFGEDAQVVRELLAHDRVGSEETYAAYPSGWTQVSNTPYRYYKRTPMAGGIRVPFIAHWPDHVADAGALRHQWIHVTDVLPTLLELTDTDYPAAFNGLRTRHMDGASFARTLTDADAAQRRDRQYYELQGNRGYISGGWKIVSLQAPTQAADLDNWMLFDLTNDPTEIHDLAATEPDVLRRLIEEFEAEASANYVYPLDTRDDRRAVTLPPHELADASTPRDFHRFGQTIPGVVVSPLIADRSFTLRARFHYAPGDEGVIFAMGDRFAGMVAIVSDGALHFTYQLWYRPIELAPIALTPGQQDFVLHYHALGQRKGTGDVHLNGVAVREAVDLSPTLVRLPSGGMDVGINRRQPVSERYAERGTFRYSGQIETVRIEPGTQPADTPMLIDEAAVQARMRAAHAG</sequence>
<dbReference type="CDD" id="cd16025">
    <property type="entry name" value="PAS_like"/>
    <property type="match status" value="1"/>
</dbReference>
<dbReference type="PANTHER" id="PTHR42693:SF33">
    <property type="entry name" value="ARYLSULFATASE"/>
    <property type="match status" value="1"/>
</dbReference>
<evidence type="ECO:0000256" key="1">
    <source>
        <dbReference type="ARBA" id="ARBA00008779"/>
    </source>
</evidence>
<dbReference type="GO" id="GO:0046872">
    <property type="term" value="F:metal ion binding"/>
    <property type="evidence" value="ECO:0007669"/>
    <property type="project" value="UniProtKB-KW"/>
</dbReference>
<dbReference type="AlphaFoldDB" id="A0A9N8MSJ7"/>
<dbReference type="EMBL" id="CAJNAS010000002">
    <property type="protein sequence ID" value="CAE6865679.1"/>
    <property type="molecule type" value="Genomic_DNA"/>
</dbReference>
<evidence type="ECO:0000256" key="3">
    <source>
        <dbReference type="ARBA" id="ARBA00022801"/>
    </source>
</evidence>
<dbReference type="InterPro" id="IPR017850">
    <property type="entry name" value="Alkaline_phosphatase_core_sf"/>
</dbReference>
<keyword evidence="4" id="KW-0106">Calcium</keyword>
<feature type="compositionally biased region" description="Basic and acidic residues" evidence="5">
    <location>
        <begin position="28"/>
        <end position="39"/>
    </location>
</feature>
<keyword evidence="2" id="KW-0479">Metal-binding</keyword>
<dbReference type="SUPFAM" id="SSF53649">
    <property type="entry name" value="Alkaline phosphatase-like"/>
    <property type="match status" value="1"/>
</dbReference>
<keyword evidence="8" id="KW-1185">Reference proteome</keyword>
<evidence type="ECO:0000313" key="8">
    <source>
        <dbReference type="Proteomes" id="UP000675121"/>
    </source>
</evidence>
<dbReference type="GO" id="GO:0004065">
    <property type="term" value="F:arylsulfatase activity"/>
    <property type="evidence" value="ECO:0007669"/>
    <property type="project" value="TreeGrafter"/>
</dbReference>
<organism evidence="7 8">
    <name type="scientific">Paraburkholderia domus</name>
    <dbReference type="NCBI Taxonomy" id="2793075"/>
    <lineage>
        <taxon>Bacteria</taxon>
        <taxon>Pseudomonadati</taxon>
        <taxon>Pseudomonadota</taxon>
        <taxon>Betaproteobacteria</taxon>
        <taxon>Burkholderiales</taxon>
        <taxon>Burkholderiaceae</taxon>
        <taxon>Paraburkholderia</taxon>
    </lineage>
</organism>
<evidence type="ECO:0000256" key="5">
    <source>
        <dbReference type="SAM" id="MobiDB-lite"/>
    </source>
</evidence>
<comment type="caution">
    <text evidence="7">The sequence shown here is derived from an EMBL/GenBank/DDBJ whole genome shotgun (WGS) entry which is preliminary data.</text>
</comment>
<dbReference type="InterPro" id="IPR050738">
    <property type="entry name" value="Sulfatase"/>
</dbReference>
<gene>
    <name evidence="7" type="ORF">R70211_00776</name>
</gene>